<dbReference type="InterPro" id="IPR006300">
    <property type="entry name" value="FlgB"/>
</dbReference>
<gene>
    <name evidence="9" type="ORF">ACFFGY_09670</name>
</gene>
<evidence type="ECO:0000256" key="6">
    <source>
        <dbReference type="PIRNR" id="PIRNR002889"/>
    </source>
</evidence>
<comment type="similarity">
    <text evidence="2 6">Belongs to the flagella basal body rod proteins family.</text>
</comment>
<name>A0ABV6JSR4_9PROT</name>
<organism evidence="9 10">
    <name type="scientific">Roseomonas elaeocarpi</name>
    <dbReference type="NCBI Taxonomy" id="907779"/>
    <lineage>
        <taxon>Bacteria</taxon>
        <taxon>Pseudomonadati</taxon>
        <taxon>Pseudomonadota</taxon>
        <taxon>Alphaproteobacteria</taxon>
        <taxon>Acetobacterales</taxon>
        <taxon>Roseomonadaceae</taxon>
        <taxon>Roseomonas</taxon>
    </lineage>
</organism>
<reference evidence="9 10" key="1">
    <citation type="submission" date="2024-09" db="EMBL/GenBank/DDBJ databases">
        <authorList>
            <person name="Sun Q."/>
            <person name="Mori K."/>
        </authorList>
    </citation>
    <scope>NUCLEOTIDE SEQUENCE [LARGE SCALE GENOMIC DNA]</scope>
    <source>
        <strain evidence="9 10">TBRC 5777</strain>
    </source>
</reference>
<comment type="caution">
    <text evidence="9">The sequence shown here is derived from an EMBL/GenBank/DDBJ whole genome shotgun (WGS) entry which is preliminary data.</text>
</comment>
<dbReference type="RefSeq" id="WP_377044266.1">
    <property type="nucleotide sequence ID" value="NZ_JBHLUN010000006.1"/>
</dbReference>
<dbReference type="Proteomes" id="UP001589865">
    <property type="component" value="Unassembled WGS sequence"/>
</dbReference>
<evidence type="ECO:0000256" key="1">
    <source>
        <dbReference type="ARBA" id="ARBA00004117"/>
    </source>
</evidence>
<keyword evidence="10" id="KW-1185">Reference proteome</keyword>
<keyword evidence="4 6" id="KW-0975">Bacterial flagellum</keyword>
<accession>A0ABV6JSR4</accession>
<evidence type="ECO:0000256" key="3">
    <source>
        <dbReference type="ARBA" id="ARBA00014376"/>
    </source>
</evidence>
<keyword evidence="9" id="KW-0969">Cilium</keyword>
<evidence type="ECO:0000256" key="7">
    <source>
        <dbReference type="SAM" id="MobiDB-lite"/>
    </source>
</evidence>
<dbReference type="Pfam" id="PF00460">
    <property type="entry name" value="Flg_bb_rod"/>
    <property type="match status" value="1"/>
</dbReference>
<evidence type="ECO:0000259" key="8">
    <source>
        <dbReference type="Pfam" id="PF00460"/>
    </source>
</evidence>
<feature type="region of interest" description="Disordered" evidence="7">
    <location>
        <begin position="54"/>
        <end position="81"/>
    </location>
</feature>
<dbReference type="EMBL" id="JBHLUN010000006">
    <property type="protein sequence ID" value="MFC0408515.1"/>
    <property type="molecule type" value="Genomic_DNA"/>
</dbReference>
<evidence type="ECO:0000256" key="4">
    <source>
        <dbReference type="ARBA" id="ARBA00023143"/>
    </source>
</evidence>
<dbReference type="PIRSF" id="PIRSF002889">
    <property type="entry name" value="Rod_FlgB"/>
    <property type="match status" value="1"/>
</dbReference>
<protein>
    <recommendedName>
        <fullName evidence="3 6">Flagellar basal body rod protein FlgB</fullName>
    </recommendedName>
</protein>
<comment type="subcellular location">
    <subcellularLocation>
        <location evidence="1 6">Bacterial flagellum basal body</location>
    </subcellularLocation>
</comment>
<feature type="domain" description="Flagellar basal body rod protein N-terminal" evidence="8">
    <location>
        <begin position="9"/>
        <end position="28"/>
    </location>
</feature>
<proteinExistence type="inferred from homology"/>
<evidence type="ECO:0000256" key="2">
    <source>
        <dbReference type="ARBA" id="ARBA00009677"/>
    </source>
</evidence>
<keyword evidence="9" id="KW-0966">Cell projection</keyword>
<keyword evidence="9" id="KW-0282">Flagellum</keyword>
<evidence type="ECO:0000313" key="10">
    <source>
        <dbReference type="Proteomes" id="UP001589865"/>
    </source>
</evidence>
<comment type="subunit">
    <text evidence="6">The basal body constitutes a major portion of the flagellar organelle and consists of a number of rings mounted on a central rod.</text>
</comment>
<evidence type="ECO:0000256" key="5">
    <source>
        <dbReference type="ARBA" id="ARBA00024934"/>
    </source>
</evidence>
<dbReference type="InterPro" id="IPR001444">
    <property type="entry name" value="Flag_bb_rod_N"/>
</dbReference>
<evidence type="ECO:0000313" key="9">
    <source>
        <dbReference type="EMBL" id="MFC0408515.1"/>
    </source>
</evidence>
<comment type="function">
    <text evidence="5 6">Structural component of flagellum, the bacterial motility apparatus. Part of the rod structure of flagellar basal body.</text>
</comment>
<sequence>MAEQRLRWLDRRQSVLAQNIANADTPHYRARDVTPFAEVLAGTAGPALAATQAGHIQPSGAGQGRVVSDRRATEEAPDGNAVSLEDQALKVAETDTAHQLATGLRNSWMGMFRTALGQR</sequence>